<keyword evidence="2" id="KW-1185">Reference proteome</keyword>
<name>A0A7X1ZFW2_9PROT</name>
<gene>
    <name evidence="1" type="ORF">GHC57_13725</name>
</gene>
<dbReference type="InterPro" id="IPR006357">
    <property type="entry name" value="HAD-SF_hydro_IIA"/>
</dbReference>
<dbReference type="NCBIfam" id="TIGR01460">
    <property type="entry name" value="HAD-SF-IIA"/>
    <property type="match status" value="1"/>
</dbReference>
<dbReference type="OrthoDB" id="148966at2"/>
<dbReference type="Pfam" id="PF13242">
    <property type="entry name" value="Hydrolase_like"/>
    <property type="match status" value="1"/>
</dbReference>
<proteinExistence type="predicted"/>
<dbReference type="Proteomes" id="UP000434582">
    <property type="component" value="Unassembled WGS sequence"/>
</dbReference>
<dbReference type="AlphaFoldDB" id="A0A7X1ZFW2"/>
<dbReference type="EMBL" id="WIVE01000048">
    <property type="protein sequence ID" value="MQX37578.1"/>
    <property type="molecule type" value="Genomic_DNA"/>
</dbReference>
<dbReference type="GO" id="GO:0005737">
    <property type="term" value="C:cytoplasm"/>
    <property type="evidence" value="ECO:0007669"/>
    <property type="project" value="TreeGrafter"/>
</dbReference>
<sequence>MLTQAFETAWSAYLGAGSLLPPSPPPVTPRRVADLADVLDREAIAAVVLDAYGVLHTGSDVVPGAAQAIEDVRRRGLPIRILTNDVTHEPAGVAAGLRRRGLDIRADEVVSGRDLLPEAIAAIGGGAGWGVVAIHPDAIVARFPDLSVMEDLAGTDPAAWDSLDGFVLVDCFHWSRADLAVFGQIMARRPRPLVIPNPDVTCPYDGACTIEPGALGLAAARDHGVAVRFLGKPFPPIYDRLKAAFPGVPAERLLMVGDSPHTDILGARGAGLRCLLVESGLLAGQDATRRFTESGLWPEFIAPAIGAATVTASV</sequence>
<keyword evidence="1" id="KW-0378">Hydrolase</keyword>
<accession>A0A7X1ZFW2</accession>
<dbReference type="InterPro" id="IPR023214">
    <property type="entry name" value="HAD_sf"/>
</dbReference>
<dbReference type="GO" id="GO:0016791">
    <property type="term" value="F:phosphatase activity"/>
    <property type="evidence" value="ECO:0007669"/>
    <property type="project" value="TreeGrafter"/>
</dbReference>
<evidence type="ECO:0000313" key="1">
    <source>
        <dbReference type="EMBL" id="MQX37578.1"/>
    </source>
</evidence>
<organism evidence="1 2">
    <name type="scientific">Roseospira navarrensis</name>
    <dbReference type="NCBI Taxonomy" id="140058"/>
    <lineage>
        <taxon>Bacteria</taxon>
        <taxon>Pseudomonadati</taxon>
        <taxon>Pseudomonadota</taxon>
        <taxon>Alphaproteobacteria</taxon>
        <taxon>Rhodospirillales</taxon>
        <taxon>Rhodospirillaceae</taxon>
        <taxon>Roseospira</taxon>
    </lineage>
</organism>
<dbReference type="Gene3D" id="3.40.50.1000">
    <property type="entry name" value="HAD superfamily/HAD-like"/>
    <property type="match status" value="2"/>
</dbReference>
<dbReference type="Pfam" id="PF13344">
    <property type="entry name" value="Hydrolase_6"/>
    <property type="match status" value="1"/>
</dbReference>
<dbReference type="PANTHER" id="PTHR19288:SF90">
    <property type="entry name" value="OS08G0542600 PROTEIN"/>
    <property type="match status" value="1"/>
</dbReference>
<dbReference type="RefSeq" id="WP_153345202.1">
    <property type="nucleotide sequence ID" value="NZ_WIVE01000048.1"/>
</dbReference>
<protein>
    <submittedName>
        <fullName evidence="1">HAD-IIA family hydrolase</fullName>
    </submittedName>
</protein>
<evidence type="ECO:0000313" key="2">
    <source>
        <dbReference type="Proteomes" id="UP000434582"/>
    </source>
</evidence>
<comment type="caution">
    <text evidence="1">The sequence shown here is derived from an EMBL/GenBank/DDBJ whole genome shotgun (WGS) entry which is preliminary data.</text>
</comment>
<dbReference type="InterPro" id="IPR036412">
    <property type="entry name" value="HAD-like_sf"/>
</dbReference>
<dbReference type="SUPFAM" id="SSF56784">
    <property type="entry name" value="HAD-like"/>
    <property type="match status" value="1"/>
</dbReference>
<dbReference type="PANTHER" id="PTHR19288">
    <property type="entry name" value="4-NITROPHENYLPHOSPHATASE-RELATED"/>
    <property type="match status" value="1"/>
</dbReference>
<reference evidence="1 2" key="1">
    <citation type="submission" date="2019-10" db="EMBL/GenBank/DDBJ databases">
        <title>Draft whole-genome sequence of the purple nonsulfur photosynthetic bacterium Roseospira navarrensis DSM 15114.</title>
        <authorList>
            <person name="Kyndt J.A."/>
            <person name="Meyer T.E."/>
        </authorList>
    </citation>
    <scope>NUCLEOTIDE SEQUENCE [LARGE SCALE GENOMIC DNA]</scope>
    <source>
        <strain evidence="1 2">DSM 15114</strain>
    </source>
</reference>